<dbReference type="Pfam" id="PF13527">
    <property type="entry name" value="Acetyltransf_9"/>
    <property type="match status" value="1"/>
</dbReference>
<dbReference type="Pfam" id="PF13530">
    <property type="entry name" value="SCP2_2"/>
    <property type="match status" value="1"/>
</dbReference>
<dbReference type="RefSeq" id="WP_306270815.1">
    <property type="nucleotide sequence ID" value="NZ_CP130472.1"/>
</dbReference>
<dbReference type="AlphaFoldDB" id="A0AAJ6HRN9"/>
<dbReference type="KEGG" id="mprn:Q3V37_18385"/>
<dbReference type="Proteomes" id="UP001235874">
    <property type="component" value="Chromosome"/>
</dbReference>
<sequence length="421" mass="45969">MSTLPTGYQLVTDIPDDRYGEWLDCWLGAFGNPVSADPEILEFYRRTHPSDRAVAVADDDRYVATNTALDRELVLPGGNTVPAAACTGGSAHPVVARRGLLRATVAHLNQRAVDEGKAIVVGGASEWPIYGRFGSGPATWSDAVEFDVRAVGLRADVPGRDLRPRRIDGTQARDLGYKLYSQQAAQTPGEVLTPSCYWDRLAGDPASGALEEALALSAPGYGPRHCAAIEDRGLVTYRIMPDWTAESAPQSKLHVIDFLAADQEAEGALWRHLFSVDLVREIDVWRMPVDSPLRWWVDDARRMRVRRQDALWIRPLDVPRLLRTRGWACDGVLTLTVHDPEGLAAGTFRLEVTDGHATCEPVTAAADLEMGVGALAVILLGGTPAAALTRAGRISAPDARKVQLWDAMAAPERTPYISYWF</sequence>
<feature type="domain" description="Eis-like acetyltransferase" evidence="2">
    <location>
        <begin position="227"/>
        <end position="307"/>
    </location>
</feature>
<keyword evidence="3" id="KW-0808">Transferase</keyword>
<dbReference type="Gene3D" id="3.30.1050.10">
    <property type="entry name" value="SCP2 sterol-binding domain"/>
    <property type="match status" value="1"/>
</dbReference>
<evidence type="ECO:0000259" key="1">
    <source>
        <dbReference type="Pfam" id="PF13530"/>
    </source>
</evidence>
<dbReference type="InterPro" id="IPR025559">
    <property type="entry name" value="Eis_dom"/>
</dbReference>
<keyword evidence="4" id="KW-1185">Reference proteome</keyword>
<dbReference type="InterPro" id="IPR051554">
    <property type="entry name" value="Acetyltransferase_Eis"/>
</dbReference>
<reference evidence="3 4" key="1">
    <citation type="submission" date="2023-07" db="EMBL/GenBank/DDBJ databases">
        <title>Micromonospora profundi TRM 95458 converts glycerol to a new osmotic compound.</title>
        <authorList>
            <person name="Lu D."/>
        </authorList>
    </citation>
    <scope>NUCLEOTIDE SEQUENCE [LARGE SCALE GENOMIC DNA]</scope>
    <source>
        <strain evidence="3 4">TRM95458</strain>
    </source>
</reference>
<gene>
    <name evidence="3" type="ORF">Q3V37_18385</name>
</gene>
<proteinExistence type="predicted"/>
<dbReference type="InterPro" id="IPR016181">
    <property type="entry name" value="Acyl_CoA_acyltransferase"/>
</dbReference>
<dbReference type="InterPro" id="IPR036527">
    <property type="entry name" value="SCP2_sterol-bd_dom_sf"/>
</dbReference>
<dbReference type="PANTHER" id="PTHR37817">
    <property type="entry name" value="N-ACETYLTRANSFERASE EIS"/>
    <property type="match status" value="1"/>
</dbReference>
<name>A0AAJ6HRN9_9ACTN</name>
<dbReference type="InterPro" id="IPR041380">
    <property type="entry name" value="Acetyltransf_17"/>
</dbReference>
<dbReference type="PANTHER" id="PTHR37817:SF1">
    <property type="entry name" value="N-ACETYLTRANSFERASE EIS"/>
    <property type="match status" value="1"/>
</dbReference>
<evidence type="ECO:0000313" key="3">
    <source>
        <dbReference type="EMBL" id="WLS43375.1"/>
    </source>
</evidence>
<keyword evidence="3" id="KW-0012">Acyltransferase</keyword>
<evidence type="ECO:0000259" key="2">
    <source>
        <dbReference type="Pfam" id="PF17668"/>
    </source>
</evidence>
<dbReference type="SUPFAM" id="SSF55729">
    <property type="entry name" value="Acyl-CoA N-acyltransferases (Nat)"/>
    <property type="match status" value="1"/>
</dbReference>
<evidence type="ECO:0000313" key="4">
    <source>
        <dbReference type="Proteomes" id="UP001235874"/>
    </source>
</evidence>
<protein>
    <submittedName>
        <fullName evidence="3">GNAT family N-acetyltransferase</fullName>
        <ecNumber evidence="3">2.3.1.-</ecNumber>
    </submittedName>
</protein>
<dbReference type="EC" id="2.3.1.-" evidence="3"/>
<dbReference type="Gene3D" id="3.40.630.30">
    <property type="match status" value="2"/>
</dbReference>
<dbReference type="Pfam" id="PF17668">
    <property type="entry name" value="Acetyltransf_17"/>
    <property type="match status" value="1"/>
</dbReference>
<organism evidence="3 4">
    <name type="scientific">Micromonospora profundi</name>
    <dbReference type="NCBI Taxonomy" id="1420889"/>
    <lineage>
        <taxon>Bacteria</taxon>
        <taxon>Bacillati</taxon>
        <taxon>Actinomycetota</taxon>
        <taxon>Actinomycetes</taxon>
        <taxon>Micromonosporales</taxon>
        <taxon>Micromonosporaceae</taxon>
        <taxon>Micromonospora</taxon>
    </lineage>
</organism>
<dbReference type="EMBL" id="CP130472">
    <property type="protein sequence ID" value="WLS43375.1"/>
    <property type="molecule type" value="Genomic_DNA"/>
</dbReference>
<dbReference type="SUPFAM" id="SSF55718">
    <property type="entry name" value="SCP-like"/>
    <property type="match status" value="1"/>
</dbReference>
<accession>A0AAJ6HRN9</accession>
<dbReference type="GO" id="GO:0034069">
    <property type="term" value="F:aminoglycoside N-acetyltransferase activity"/>
    <property type="evidence" value="ECO:0007669"/>
    <property type="project" value="TreeGrafter"/>
</dbReference>
<feature type="domain" description="Enhanced intracellular survival protein" evidence="1">
    <location>
        <begin position="318"/>
        <end position="417"/>
    </location>
</feature>
<dbReference type="GO" id="GO:0030649">
    <property type="term" value="P:aminoglycoside antibiotic catabolic process"/>
    <property type="evidence" value="ECO:0007669"/>
    <property type="project" value="TreeGrafter"/>
</dbReference>